<sequence>MADAVQYGWIKYLFKKQLWPKAVNMLTAVLYTAILKKQAGPTLAPRWPRPLALNQALLLPRVRQRRRLAVLQQAGVPKGK</sequence>
<dbReference type="EMBL" id="LR031574">
    <property type="protein sequence ID" value="VDD02085.1"/>
    <property type="molecule type" value="Genomic_DNA"/>
</dbReference>
<dbReference type="Proteomes" id="UP000694005">
    <property type="component" value="Chromosome A07"/>
</dbReference>
<protein>
    <submittedName>
        <fullName evidence="1">Uncharacterized protein</fullName>
    </submittedName>
</protein>
<evidence type="ECO:0000313" key="1">
    <source>
        <dbReference type="EMBL" id="CAG7904590.1"/>
    </source>
</evidence>
<dbReference type="AlphaFoldDB" id="A0A3P6BTP2"/>
<proteinExistence type="predicted"/>
<reference evidence="2" key="1">
    <citation type="submission" date="2018-11" db="EMBL/GenBank/DDBJ databases">
        <authorList>
            <consortium name="Genoscope - CEA"/>
            <person name="William W."/>
        </authorList>
    </citation>
    <scope>NUCLEOTIDE SEQUENCE</scope>
</reference>
<dbReference type="Gramene" id="A07p42340.2_BraZ1">
    <property type="protein sequence ID" value="A07p42340.2_BraZ1.CDS"/>
    <property type="gene ID" value="A07g42340.2_BraZ1"/>
</dbReference>
<name>A0A3P6BTP2_BRACM</name>
<dbReference type="EMBL" id="LS974623">
    <property type="protein sequence ID" value="CAG7904590.1"/>
    <property type="molecule type" value="Genomic_DNA"/>
</dbReference>
<organism evidence="2">
    <name type="scientific">Brassica campestris</name>
    <name type="common">Field mustard</name>
    <dbReference type="NCBI Taxonomy" id="3711"/>
    <lineage>
        <taxon>Eukaryota</taxon>
        <taxon>Viridiplantae</taxon>
        <taxon>Streptophyta</taxon>
        <taxon>Embryophyta</taxon>
        <taxon>Tracheophyta</taxon>
        <taxon>Spermatophyta</taxon>
        <taxon>Magnoliopsida</taxon>
        <taxon>eudicotyledons</taxon>
        <taxon>Gunneridae</taxon>
        <taxon>Pentapetalae</taxon>
        <taxon>rosids</taxon>
        <taxon>malvids</taxon>
        <taxon>Brassicales</taxon>
        <taxon>Brassicaceae</taxon>
        <taxon>Brassiceae</taxon>
        <taxon>Brassica</taxon>
    </lineage>
</organism>
<accession>A0A3P6BTP2</accession>
<gene>
    <name evidence="2" type="ORF">BRAA07T31562Z</name>
    <name evidence="1" type="ORF">BRAPAZ1V2_A07P42340.2</name>
</gene>
<evidence type="ECO:0000313" key="2">
    <source>
        <dbReference type="EMBL" id="VDD02085.1"/>
    </source>
</evidence>